<evidence type="ECO:0000256" key="1">
    <source>
        <dbReference type="SAM" id="Phobius"/>
    </source>
</evidence>
<dbReference type="GO" id="GO:0016287">
    <property type="term" value="F:glycerone-phosphate O-acyltransferase activity"/>
    <property type="evidence" value="ECO:0007669"/>
    <property type="project" value="TreeGrafter"/>
</dbReference>
<dbReference type="GO" id="GO:0004366">
    <property type="term" value="F:glycerol-3-phosphate O-acyltransferase activity"/>
    <property type="evidence" value="ECO:0007669"/>
    <property type="project" value="TreeGrafter"/>
</dbReference>
<keyword evidence="3" id="KW-0808">Transferase</keyword>
<dbReference type="PANTHER" id="PTHR31605:SF0">
    <property type="entry name" value="GLYCEROL-3-PHOSPHATE O-ACYLTRANSFERASE 1"/>
    <property type="match status" value="1"/>
</dbReference>
<accession>A0A161K862</accession>
<dbReference type="PANTHER" id="PTHR31605">
    <property type="entry name" value="GLYCEROL-3-PHOSPHATE O-ACYLTRANSFERASE 1"/>
    <property type="match status" value="1"/>
</dbReference>
<evidence type="ECO:0000259" key="2">
    <source>
        <dbReference type="SMART" id="SM00563"/>
    </source>
</evidence>
<dbReference type="Pfam" id="PF01553">
    <property type="entry name" value="Acyltransferase"/>
    <property type="match status" value="1"/>
</dbReference>
<feature type="transmembrane region" description="Helical" evidence="1">
    <location>
        <begin position="355"/>
        <end position="374"/>
    </location>
</feature>
<dbReference type="AlphaFoldDB" id="A0A161K862"/>
<feature type="domain" description="Phospholipid/glycerol acyltransferase" evidence="2">
    <location>
        <begin position="35"/>
        <end position="163"/>
    </location>
</feature>
<dbReference type="SUPFAM" id="SSF69593">
    <property type="entry name" value="Glycerol-3-phosphate (1)-acyltransferase"/>
    <property type="match status" value="1"/>
</dbReference>
<evidence type="ECO:0000313" key="3">
    <source>
        <dbReference type="EMBL" id="CUV10291.1"/>
    </source>
</evidence>
<dbReference type="InterPro" id="IPR052744">
    <property type="entry name" value="GPAT/DAPAT"/>
</dbReference>
<proteinExistence type="predicted"/>
<keyword evidence="1" id="KW-0812">Transmembrane</keyword>
<dbReference type="GO" id="GO:0003841">
    <property type="term" value="F:1-acylglycerol-3-phosphate O-acyltransferase activity"/>
    <property type="evidence" value="ECO:0007669"/>
    <property type="project" value="UniProtKB-EC"/>
</dbReference>
<dbReference type="GO" id="GO:0008654">
    <property type="term" value="P:phospholipid biosynthetic process"/>
    <property type="evidence" value="ECO:0007669"/>
    <property type="project" value="TreeGrafter"/>
</dbReference>
<gene>
    <name evidence="3" type="ORF">MGWOODY_Mmi2266</name>
</gene>
<dbReference type="SMART" id="SM00563">
    <property type="entry name" value="PlsC"/>
    <property type="match status" value="1"/>
</dbReference>
<keyword evidence="1" id="KW-1133">Transmembrane helix</keyword>
<keyword evidence="1" id="KW-0472">Membrane</keyword>
<feature type="transmembrane region" description="Helical" evidence="1">
    <location>
        <begin position="311"/>
        <end position="334"/>
    </location>
</feature>
<sequence length="462" mass="53039">MLYQLLKPVGVTGINLFFNSISVENQERIPNQGPLIFAANHPNTMMDPLIVGANCNRRVSFLARSTLFSNKVFAWLLGLIGIIPVYRKIDAEGDMVRNEEMFAATHRHLEKGRALLIFPEGISTPERIIHKVKTGAARIGLGAEANNDFNLNVQIVPAGINYSAGTKFRSDVHCRFGHPIAMADFRDQYEADDRSAVQAVTTQLRQALKKLTTTVTDQADANIVQSLETIYKKELTVDLGMDKYSKDDEFKVSKGIIRAVEWFSENKPKWSHKLKQSIMQYISILDKLKIRDDFLSTSRSKVTLGRRLQSWFFLVFGFPIFIYGWILNYLPYKLSGILAVRAVKGHYADLSSKKMLFGMGLFIVWYAGILVLFYNIIDDGIWTALFFLTFIPSGNFTLLYFRKAQNYGQHLRFMSIFYQKRKLLYQLIEKRISIIHELNRAKEEYFAKNIRKNSSEDLSDFK</sequence>
<name>A0A161K862_9ZZZZ</name>
<protein>
    <submittedName>
        <fullName evidence="3">1-acyl-sn-glycerol-3-phosphate acyltransferase</fullName>
        <ecNumber evidence="3">2.3.1.51</ecNumber>
    </submittedName>
</protein>
<feature type="transmembrane region" description="Helical" evidence="1">
    <location>
        <begin position="380"/>
        <end position="401"/>
    </location>
</feature>
<keyword evidence="3" id="KW-0012">Acyltransferase</keyword>
<dbReference type="EC" id="2.3.1.51" evidence="3"/>
<dbReference type="InterPro" id="IPR002123">
    <property type="entry name" value="Plipid/glycerol_acylTrfase"/>
</dbReference>
<organism evidence="3">
    <name type="scientific">hydrothermal vent metagenome</name>
    <dbReference type="NCBI Taxonomy" id="652676"/>
    <lineage>
        <taxon>unclassified sequences</taxon>
        <taxon>metagenomes</taxon>
        <taxon>ecological metagenomes</taxon>
    </lineage>
</organism>
<dbReference type="EMBL" id="FAXC01000390">
    <property type="protein sequence ID" value="CUV10291.1"/>
    <property type="molecule type" value="Genomic_DNA"/>
</dbReference>
<reference evidence="3" key="1">
    <citation type="submission" date="2015-10" db="EMBL/GenBank/DDBJ databases">
        <authorList>
            <person name="Gilbert D.G."/>
        </authorList>
    </citation>
    <scope>NUCLEOTIDE SEQUENCE</scope>
</reference>
<dbReference type="CDD" id="cd07992">
    <property type="entry name" value="LPLAT_AAK14816-like"/>
    <property type="match status" value="1"/>
</dbReference>